<feature type="transmembrane region" description="Helical" evidence="1">
    <location>
        <begin position="123"/>
        <end position="144"/>
    </location>
</feature>
<keyword evidence="1" id="KW-1133">Transmembrane helix</keyword>
<dbReference type="RefSeq" id="WP_166410569.1">
    <property type="nucleotide sequence ID" value="NZ_CP049869.1"/>
</dbReference>
<keyword evidence="1" id="KW-0812">Transmembrane</keyword>
<accession>A0A6G7YN78</accession>
<evidence type="ECO:0000313" key="2">
    <source>
        <dbReference type="EMBL" id="QIK78176.1"/>
    </source>
</evidence>
<keyword evidence="1" id="KW-0472">Membrane</keyword>
<sequence>MKPREQRRNVLIKARMRIAERWGDALILNMSSRGLLIQSRQPPRRGEYIEIRRGKHVIIARAVWSGEDRFGVQTQDVIAMDAVIHEPDKSLACPVATETIERRAAQRPTTGSRFEDNRLVGRLLEFACFIFVGATAASIAFFAVGDALARPFSSVTASLE</sequence>
<dbReference type="Proteomes" id="UP000503222">
    <property type="component" value="Chromosome"/>
</dbReference>
<dbReference type="SUPFAM" id="SSF141371">
    <property type="entry name" value="PilZ domain-like"/>
    <property type="match status" value="1"/>
</dbReference>
<proteinExistence type="predicted"/>
<name>A0A6G7YN78_9SPHN</name>
<reference evidence="2 3" key="1">
    <citation type="submission" date="2020-03" db="EMBL/GenBank/DDBJ databases">
        <title>Sphingomonas sp. nov., isolated from fish.</title>
        <authorList>
            <person name="Hyun D.-W."/>
            <person name="Bae J.-W."/>
        </authorList>
    </citation>
    <scope>NUCLEOTIDE SEQUENCE [LARGE SCALE GENOMIC DNA]</scope>
    <source>
        <strain evidence="2 3">HDW15B</strain>
    </source>
</reference>
<gene>
    <name evidence="2" type="ORF">G7077_03890</name>
</gene>
<keyword evidence="3" id="KW-1185">Reference proteome</keyword>
<organism evidence="2 3">
    <name type="scientific">Sphingomonas piscis</name>
    <dbReference type="NCBI Taxonomy" id="2714943"/>
    <lineage>
        <taxon>Bacteria</taxon>
        <taxon>Pseudomonadati</taxon>
        <taxon>Pseudomonadota</taxon>
        <taxon>Alphaproteobacteria</taxon>
        <taxon>Sphingomonadales</taxon>
        <taxon>Sphingomonadaceae</taxon>
        <taxon>Sphingomonas</taxon>
    </lineage>
</organism>
<dbReference type="KEGG" id="spii:G7077_03890"/>
<dbReference type="AlphaFoldDB" id="A0A6G7YN78"/>
<evidence type="ECO:0000256" key="1">
    <source>
        <dbReference type="SAM" id="Phobius"/>
    </source>
</evidence>
<evidence type="ECO:0000313" key="3">
    <source>
        <dbReference type="Proteomes" id="UP000503222"/>
    </source>
</evidence>
<evidence type="ECO:0008006" key="4">
    <source>
        <dbReference type="Google" id="ProtNLM"/>
    </source>
</evidence>
<protein>
    <recommendedName>
        <fullName evidence="4">PilZ domain-containing protein</fullName>
    </recommendedName>
</protein>
<dbReference type="EMBL" id="CP049869">
    <property type="protein sequence ID" value="QIK78176.1"/>
    <property type="molecule type" value="Genomic_DNA"/>
</dbReference>